<evidence type="ECO:0000313" key="5">
    <source>
        <dbReference type="Proteomes" id="UP000034471"/>
    </source>
</evidence>
<organism evidence="4 5">
    <name type="scientific">Candidatus Roizmanbacteria bacterium GW2011_GWA2_37_7</name>
    <dbReference type="NCBI Taxonomy" id="1618481"/>
    <lineage>
        <taxon>Bacteria</taxon>
        <taxon>Candidatus Roizmaniibacteriota</taxon>
    </lineage>
</organism>
<evidence type="ECO:0000256" key="1">
    <source>
        <dbReference type="ARBA" id="ARBA00009512"/>
    </source>
</evidence>
<dbReference type="EMBL" id="LBTJ01000043">
    <property type="protein sequence ID" value="KKQ37144.1"/>
    <property type="molecule type" value="Genomic_DNA"/>
</dbReference>
<dbReference type="STRING" id="1618481.US54_C0043G0006"/>
<evidence type="ECO:0000313" key="4">
    <source>
        <dbReference type="EMBL" id="KKQ37144.1"/>
    </source>
</evidence>
<proteinExistence type="inferred from homology"/>
<dbReference type="GO" id="GO:1990904">
    <property type="term" value="C:ribonucleoprotein complex"/>
    <property type="evidence" value="ECO:0007669"/>
    <property type="project" value="UniProtKB-KW"/>
</dbReference>
<evidence type="ECO:0000256" key="2">
    <source>
        <dbReference type="ARBA" id="ARBA00035294"/>
    </source>
</evidence>
<dbReference type="GO" id="GO:0005840">
    <property type="term" value="C:ribosome"/>
    <property type="evidence" value="ECO:0007669"/>
    <property type="project" value="UniProtKB-KW"/>
</dbReference>
<name>A0A0G0JK97_9BACT</name>
<dbReference type="CDD" id="cd00473">
    <property type="entry name" value="bS6"/>
    <property type="match status" value="1"/>
</dbReference>
<accession>A0A0G0JK97</accession>
<comment type="caution">
    <text evidence="4">The sequence shown here is derived from an EMBL/GenBank/DDBJ whole genome shotgun (WGS) entry which is preliminary data.</text>
</comment>
<keyword evidence="3" id="KW-0699">rRNA-binding</keyword>
<dbReference type="GO" id="GO:0019843">
    <property type="term" value="F:rRNA binding"/>
    <property type="evidence" value="ECO:0007669"/>
    <property type="project" value="UniProtKB-UniRule"/>
</dbReference>
<dbReference type="InterPro" id="IPR014717">
    <property type="entry name" value="Transl_elong_EF1B/ribsomal_bS6"/>
</dbReference>
<comment type="similarity">
    <text evidence="1 3">Belongs to the bacterial ribosomal protein bS6 family.</text>
</comment>
<gene>
    <name evidence="3" type="primary">rpsF</name>
    <name evidence="4" type="ORF">US54_C0043G0006</name>
</gene>
<dbReference type="HAMAP" id="MF_00360">
    <property type="entry name" value="Ribosomal_bS6"/>
    <property type="match status" value="1"/>
</dbReference>
<keyword evidence="3" id="KW-0687">Ribonucleoprotein</keyword>
<comment type="function">
    <text evidence="3">Binds together with bS18 to 16S ribosomal RNA.</text>
</comment>
<protein>
    <recommendedName>
        <fullName evidence="2 3">Small ribosomal subunit protein bS6</fullName>
    </recommendedName>
</protein>
<dbReference type="AlphaFoldDB" id="A0A0G0JK97"/>
<evidence type="ECO:0000256" key="3">
    <source>
        <dbReference type="HAMAP-Rule" id="MF_00360"/>
    </source>
</evidence>
<dbReference type="GO" id="GO:0003735">
    <property type="term" value="F:structural constituent of ribosome"/>
    <property type="evidence" value="ECO:0007669"/>
    <property type="project" value="InterPro"/>
</dbReference>
<dbReference type="GO" id="GO:0006412">
    <property type="term" value="P:translation"/>
    <property type="evidence" value="ECO:0007669"/>
    <property type="project" value="UniProtKB-UniRule"/>
</dbReference>
<dbReference type="InterPro" id="IPR020814">
    <property type="entry name" value="Ribosomal_S6_plastid/chlpt"/>
</dbReference>
<dbReference type="Pfam" id="PF01250">
    <property type="entry name" value="Ribosomal_S6"/>
    <property type="match status" value="1"/>
</dbReference>
<dbReference type="NCBIfam" id="TIGR00166">
    <property type="entry name" value="S6"/>
    <property type="match status" value="1"/>
</dbReference>
<dbReference type="Gene3D" id="3.30.70.60">
    <property type="match status" value="1"/>
</dbReference>
<dbReference type="Proteomes" id="UP000034471">
    <property type="component" value="Unassembled WGS sequence"/>
</dbReference>
<dbReference type="SUPFAM" id="SSF54995">
    <property type="entry name" value="Ribosomal protein S6"/>
    <property type="match status" value="1"/>
</dbReference>
<sequence>MSTFEFTFLVDDQKSIKAVEDILALYKGKKVTEESLGKRLLEYPIDKKTSAEYFVWQIELDKASVKEFKQKLNFDKVVMRYLLLQKNLKKTLKKAK</sequence>
<keyword evidence="3" id="KW-0694">RNA-binding</keyword>
<reference evidence="4 5" key="1">
    <citation type="journal article" date="2015" name="Nature">
        <title>rRNA introns, odd ribosomes, and small enigmatic genomes across a large radiation of phyla.</title>
        <authorList>
            <person name="Brown C.T."/>
            <person name="Hug L.A."/>
            <person name="Thomas B.C."/>
            <person name="Sharon I."/>
            <person name="Castelle C.J."/>
            <person name="Singh A."/>
            <person name="Wilkins M.J."/>
            <person name="Williams K.H."/>
            <person name="Banfield J.F."/>
        </authorList>
    </citation>
    <scope>NUCLEOTIDE SEQUENCE [LARGE SCALE GENOMIC DNA]</scope>
</reference>
<keyword evidence="3 4" id="KW-0689">Ribosomal protein</keyword>
<dbReference type="InterPro" id="IPR000529">
    <property type="entry name" value="Ribosomal_bS6"/>
</dbReference>
<dbReference type="InterPro" id="IPR035980">
    <property type="entry name" value="Ribosomal_bS6_sf"/>
</dbReference>